<reference evidence="1" key="2">
    <citation type="journal article" date="2023" name="Science">
        <title>Genomic signatures of disease resistance in endangered staghorn corals.</title>
        <authorList>
            <person name="Vollmer S.V."/>
            <person name="Selwyn J.D."/>
            <person name="Despard B.A."/>
            <person name="Roesel C.L."/>
        </authorList>
    </citation>
    <scope>NUCLEOTIDE SEQUENCE</scope>
    <source>
        <strain evidence="1">K2</strain>
    </source>
</reference>
<proteinExistence type="predicted"/>
<organism evidence="1 2">
    <name type="scientific">Acropora cervicornis</name>
    <name type="common">Staghorn coral</name>
    <dbReference type="NCBI Taxonomy" id="6130"/>
    <lineage>
        <taxon>Eukaryota</taxon>
        <taxon>Metazoa</taxon>
        <taxon>Cnidaria</taxon>
        <taxon>Anthozoa</taxon>
        <taxon>Hexacorallia</taxon>
        <taxon>Scleractinia</taxon>
        <taxon>Astrocoeniina</taxon>
        <taxon>Acroporidae</taxon>
        <taxon>Acropora</taxon>
    </lineage>
</organism>
<comment type="caution">
    <text evidence="1">The sequence shown here is derived from an EMBL/GenBank/DDBJ whole genome shotgun (WGS) entry which is preliminary data.</text>
</comment>
<dbReference type="AlphaFoldDB" id="A0AAD9QMT5"/>
<protein>
    <submittedName>
        <fullName evidence="1">Uncharacterized protein</fullName>
    </submittedName>
</protein>
<name>A0AAD9QMT5_ACRCE</name>
<evidence type="ECO:0000313" key="1">
    <source>
        <dbReference type="EMBL" id="KAK2564209.1"/>
    </source>
</evidence>
<dbReference type="Proteomes" id="UP001249851">
    <property type="component" value="Unassembled WGS sequence"/>
</dbReference>
<sequence>MLGSARNQIKIALGDSRQDGPLILKTKMNFKLEALPTVLYACFVLHNYCEKHNVNIDVDLVMTQIELMKGNEVQFRNIPDPVFSCDSGEGIVVRRVLTDLVIRTLRSGNGDGDGNLRSLGQGSLCEVGVSAKIEITIL</sequence>
<reference evidence="1" key="1">
    <citation type="journal article" date="2023" name="G3 (Bethesda)">
        <title>Whole genome assembly and annotation of the endangered Caribbean coral Acropora cervicornis.</title>
        <authorList>
            <person name="Selwyn J.D."/>
            <person name="Vollmer S.V."/>
        </authorList>
    </citation>
    <scope>NUCLEOTIDE SEQUENCE</scope>
    <source>
        <strain evidence="1">K2</strain>
    </source>
</reference>
<gene>
    <name evidence="1" type="ORF">P5673_012454</name>
</gene>
<keyword evidence="2" id="KW-1185">Reference proteome</keyword>
<accession>A0AAD9QMT5</accession>
<evidence type="ECO:0000313" key="2">
    <source>
        <dbReference type="Proteomes" id="UP001249851"/>
    </source>
</evidence>
<dbReference type="EMBL" id="JARQWQ010000023">
    <property type="protein sequence ID" value="KAK2564209.1"/>
    <property type="molecule type" value="Genomic_DNA"/>
</dbReference>